<gene>
    <name evidence="4" type="primary">LOC106012159</name>
</gene>
<evidence type="ECO:0000256" key="1">
    <source>
        <dbReference type="RuleBase" id="RU000672"/>
    </source>
</evidence>
<dbReference type="Proteomes" id="UP000694888">
    <property type="component" value="Unplaced"/>
</dbReference>
<dbReference type="RefSeq" id="XP_012939650.1">
    <property type="nucleotide sequence ID" value="XM_013084196.1"/>
</dbReference>
<dbReference type="Gene3D" id="2.70.98.20">
    <property type="entry name" value="Copper amine oxidase, catalytic domain"/>
    <property type="match status" value="1"/>
</dbReference>
<sequence>MPRYHLLYTDGEVNELGEHRAYRLENAAMSPLLHQQGNEEAYLWARYQLAVTRQRDSERTSSSPYAQWHTNSPLVNFETYLNNNENIVDEDLVAWVTLSDHVIPSLEDLPNSATVGREMSFYLSPFNYFPESPTMSSRDAVFLGLADPQDPARGLRYFPQGGPTEEAPPPACQLDFVNASVPWIERPDSLVEATVHDGVF</sequence>
<comment type="cofactor">
    <cofactor evidence="1">
        <name>Cu cation</name>
        <dbReference type="ChEBI" id="CHEBI:23378"/>
    </cofactor>
    <text evidence="1">Contains 1 topaquinone per subunit.</text>
</comment>
<dbReference type="InterPro" id="IPR015798">
    <property type="entry name" value="Cu_amine_oxidase_C"/>
</dbReference>
<keyword evidence="1" id="KW-0479">Metal-binding</keyword>
<accession>A0ABM1A2Q5</accession>
<keyword evidence="1" id="KW-0186">Copper</keyword>
<keyword evidence="3" id="KW-1185">Reference proteome</keyword>
<keyword evidence="1" id="KW-0560">Oxidoreductase</keyword>
<keyword evidence="1" id="KW-0801">TPQ</keyword>
<organism evidence="3 4">
    <name type="scientific">Aplysia californica</name>
    <name type="common">California sea hare</name>
    <dbReference type="NCBI Taxonomy" id="6500"/>
    <lineage>
        <taxon>Eukaryota</taxon>
        <taxon>Metazoa</taxon>
        <taxon>Spiralia</taxon>
        <taxon>Lophotrochozoa</taxon>
        <taxon>Mollusca</taxon>
        <taxon>Gastropoda</taxon>
        <taxon>Heterobranchia</taxon>
        <taxon>Euthyneura</taxon>
        <taxon>Tectipleura</taxon>
        <taxon>Aplysiida</taxon>
        <taxon>Aplysioidea</taxon>
        <taxon>Aplysiidae</taxon>
        <taxon>Aplysia</taxon>
    </lineage>
</organism>
<dbReference type="GeneID" id="106012159"/>
<protein>
    <recommendedName>
        <fullName evidence="1">Amine oxidase</fullName>
        <ecNumber evidence="1">1.4.3.-</ecNumber>
    </recommendedName>
</protein>
<dbReference type="PANTHER" id="PTHR10638:SF20">
    <property type="entry name" value="AMINE OXIDASE"/>
    <property type="match status" value="1"/>
</dbReference>
<dbReference type="Pfam" id="PF01179">
    <property type="entry name" value="Cu_amine_oxid"/>
    <property type="match status" value="1"/>
</dbReference>
<evidence type="ECO:0000313" key="3">
    <source>
        <dbReference type="Proteomes" id="UP000694888"/>
    </source>
</evidence>
<dbReference type="InterPro" id="IPR000269">
    <property type="entry name" value="Cu_amine_oxidase"/>
</dbReference>
<reference evidence="4" key="1">
    <citation type="submission" date="2025-08" db="UniProtKB">
        <authorList>
            <consortium name="RefSeq"/>
        </authorList>
    </citation>
    <scope>IDENTIFICATION</scope>
</reference>
<feature type="domain" description="Copper amine oxidase catalytic" evidence="2">
    <location>
        <begin position="3"/>
        <end position="135"/>
    </location>
</feature>
<dbReference type="PANTHER" id="PTHR10638">
    <property type="entry name" value="COPPER AMINE OXIDASE"/>
    <property type="match status" value="1"/>
</dbReference>
<comment type="PTM">
    <text evidence="1">Topaquinone (TPQ) is generated by copper-dependent autoxidation of a specific tyrosyl residue.</text>
</comment>
<proteinExistence type="inferred from homology"/>
<dbReference type="InterPro" id="IPR036460">
    <property type="entry name" value="Cu_amine_oxidase_C_sf"/>
</dbReference>
<evidence type="ECO:0000313" key="4">
    <source>
        <dbReference type="RefSeq" id="XP_012939650.1"/>
    </source>
</evidence>
<dbReference type="SUPFAM" id="SSF49998">
    <property type="entry name" value="Amine oxidase catalytic domain"/>
    <property type="match status" value="1"/>
</dbReference>
<evidence type="ECO:0000259" key="2">
    <source>
        <dbReference type="Pfam" id="PF01179"/>
    </source>
</evidence>
<comment type="similarity">
    <text evidence="1">Belongs to the copper/topaquinone oxidase family.</text>
</comment>
<dbReference type="EC" id="1.4.3.-" evidence="1"/>
<name>A0ABM1A2Q5_APLCA</name>